<protein>
    <recommendedName>
        <fullName evidence="3">Nudix hydrolase domain-containing protein</fullName>
    </recommendedName>
</protein>
<gene>
    <name evidence="4" type="ORF">N7515_000542</name>
</gene>
<feature type="domain" description="Nudix hydrolase" evidence="3">
    <location>
        <begin position="83"/>
        <end position="253"/>
    </location>
</feature>
<evidence type="ECO:0000256" key="1">
    <source>
        <dbReference type="ARBA" id="ARBA00001946"/>
    </source>
</evidence>
<dbReference type="PROSITE" id="PS51462">
    <property type="entry name" value="NUDIX"/>
    <property type="match status" value="1"/>
</dbReference>
<dbReference type="AlphaFoldDB" id="A0A9W9HFZ1"/>
<dbReference type="InterPro" id="IPR015797">
    <property type="entry name" value="NUDIX_hydrolase-like_dom_sf"/>
</dbReference>
<comment type="caution">
    <text evidence="4">The sequence shown here is derived from an EMBL/GenBank/DDBJ whole genome shotgun (WGS) entry which is preliminary data.</text>
</comment>
<comment type="cofactor">
    <cofactor evidence="1">
        <name>Mg(2+)</name>
        <dbReference type="ChEBI" id="CHEBI:18420"/>
    </cofactor>
</comment>
<dbReference type="GeneID" id="81400456"/>
<evidence type="ECO:0000256" key="2">
    <source>
        <dbReference type="ARBA" id="ARBA00022801"/>
    </source>
</evidence>
<dbReference type="FunFam" id="3.90.79.10:FF:000068">
    <property type="entry name" value="NUDIX family hydrolase, putative"/>
    <property type="match status" value="1"/>
</dbReference>
<dbReference type="InterPro" id="IPR000086">
    <property type="entry name" value="NUDIX_hydrolase_dom"/>
</dbReference>
<dbReference type="Pfam" id="PF00293">
    <property type="entry name" value="NUDIX"/>
    <property type="match status" value="1"/>
</dbReference>
<dbReference type="RefSeq" id="XP_056526452.1">
    <property type="nucleotide sequence ID" value="XM_056661286.1"/>
</dbReference>
<evidence type="ECO:0000313" key="5">
    <source>
        <dbReference type="Proteomes" id="UP001149079"/>
    </source>
</evidence>
<evidence type="ECO:0000259" key="3">
    <source>
        <dbReference type="PROSITE" id="PS51462"/>
    </source>
</evidence>
<keyword evidence="5" id="KW-1185">Reference proteome</keyword>
<name>A0A9W9HFZ1_9EURO</name>
<dbReference type="Gene3D" id="3.90.79.10">
    <property type="entry name" value="Nucleoside Triphosphate Pyrophosphohydrolase"/>
    <property type="match status" value="1"/>
</dbReference>
<sequence length="261" mass="28368">MHSLRLATRHLRTRDPSRAINIKPKAAIAIATPSHEFHQDPYLLRKIDIQSIDRFGGGRLGFVKLKAEVSNGQGEKLPGSVFLRGGSVGMLLILQPDDIPNPTEEDKRVILTIQPRIPAGSLSFAEIPAGMLDDSGTFAGGAAKEIEEETGLRVEQGDLVDMTSLALQAAQEPGSGERLQSAVYPSPGGSDEFIPLFLCRKVMSRGGIEELQGKLTGLRERGEKITLKVVPLLDLWKEGIRDGKTLAAWALYQGLRQEGLI</sequence>
<dbReference type="PANTHER" id="PTHR11839">
    <property type="entry name" value="UDP/ADP-SUGAR PYROPHOSPHATASE"/>
    <property type="match status" value="1"/>
</dbReference>
<dbReference type="GO" id="GO:0080041">
    <property type="term" value="F:ADP-ribose pyrophosphohydrolase activity"/>
    <property type="evidence" value="ECO:0007669"/>
    <property type="project" value="TreeGrafter"/>
</dbReference>
<dbReference type="GO" id="GO:0006753">
    <property type="term" value="P:nucleoside phosphate metabolic process"/>
    <property type="evidence" value="ECO:0007669"/>
    <property type="project" value="TreeGrafter"/>
</dbReference>
<dbReference type="OrthoDB" id="10249920at2759"/>
<reference evidence="4" key="2">
    <citation type="journal article" date="2023" name="IMA Fungus">
        <title>Comparative genomic study of the Penicillium genus elucidates a diverse pangenome and 15 lateral gene transfer events.</title>
        <authorList>
            <person name="Petersen C."/>
            <person name="Sorensen T."/>
            <person name="Nielsen M.R."/>
            <person name="Sondergaard T.E."/>
            <person name="Sorensen J.L."/>
            <person name="Fitzpatrick D.A."/>
            <person name="Frisvad J.C."/>
            <person name="Nielsen K.L."/>
        </authorList>
    </citation>
    <scope>NUCLEOTIDE SEQUENCE</scope>
    <source>
        <strain evidence="4">IBT 22155</strain>
    </source>
</reference>
<accession>A0A9W9HFZ1</accession>
<dbReference type="CDD" id="cd03424">
    <property type="entry name" value="NUDIX_ADPRase_Nudt5_UGPPase_Nudt14"/>
    <property type="match status" value="1"/>
</dbReference>
<dbReference type="SUPFAM" id="SSF55811">
    <property type="entry name" value="Nudix"/>
    <property type="match status" value="1"/>
</dbReference>
<dbReference type="EMBL" id="JAPQKL010000001">
    <property type="protein sequence ID" value="KAJ5145978.1"/>
    <property type="molecule type" value="Genomic_DNA"/>
</dbReference>
<dbReference type="PANTHER" id="PTHR11839:SF18">
    <property type="entry name" value="NUDIX HYDROLASE DOMAIN-CONTAINING PROTEIN"/>
    <property type="match status" value="1"/>
</dbReference>
<dbReference type="GO" id="GO:0019693">
    <property type="term" value="P:ribose phosphate metabolic process"/>
    <property type="evidence" value="ECO:0007669"/>
    <property type="project" value="TreeGrafter"/>
</dbReference>
<keyword evidence="2" id="KW-0378">Hydrolase</keyword>
<organism evidence="4 5">
    <name type="scientific">Penicillium bovifimosum</name>
    <dbReference type="NCBI Taxonomy" id="126998"/>
    <lineage>
        <taxon>Eukaryota</taxon>
        <taxon>Fungi</taxon>
        <taxon>Dikarya</taxon>
        <taxon>Ascomycota</taxon>
        <taxon>Pezizomycotina</taxon>
        <taxon>Eurotiomycetes</taxon>
        <taxon>Eurotiomycetidae</taxon>
        <taxon>Eurotiales</taxon>
        <taxon>Aspergillaceae</taxon>
        <taxon>Penicillium</taxon>
    </lineage>
</organism>
<proteinExistence type="predicted"/>
<reference evidence="4" key="1">
    <citation type="submission" date="2022-11" db="EMBL/GenBank/DDBJ databases">
        <authorList>
            <person name="Petersen C."/>
        </authorList>
    </citation>
    <scope>NUCLEOTIDE SEQUENCE</scope>
    <source>
        <strain evidence="4">IBT 22155</strain>
    </source>
</reference>
<evidence type="ECO:0000313" key="4">
    <source>
        <dbReference type="EMBL" id="KAJ5145978.1"/>
    </source>
</evidence>
<dbReference type="GO" id="GO:0080042">
    <property type="term" value="F:ADP-glucose pyrophosphohydrolase activity"/>
    <property type="evidence" value="ECO:0007669"/>
    <property type="project" value="TreeGrafter"/>
</dbReference>
<dbReference type="Proteomes" id="UP001149079">
    <property type="component" value="Unassembled WGS sequence"/>
</dbReference>